<name>A0A4Q7N818_9BURK</name>
<dbReference type="RefSeq" id="WP_130360835.1">
    <property type="nucleotide sequence ID" value="NZ_SGXC01000003.1"/>
</dbReference>
<dbReference type="AlphaFoldDB" id="A0A4Q7N818"/>
<keyword evidence="3 6" id="KW-0012">Acyltransferase</keyword>
<dbReference type="EMBL" id="SGXC01000003">
    <property type="protein sequence ID" value="RZS78225.1"/>
    <property type="molecule type" value="Genomic_DNA"/>
</dbReference>
<evidence type="ECO:0000256" key="4">
    <source>
        <dbReference type="SAM" id="Phobius"/>
    </source>
</evidence>
<sequence>MRWLRSLLFSIFFVVTVVPYAIACVLWLPLPLRWRYRLTIGWPRLMIWGGRWIVGMRWRVKGWDNLPDQPAILLPKHQSTWETMFLPAWMPREVCYVYKRELNWVPFFGWGLAGLRMIAIDRKKGSDAFEQVVAQGRERLAAGRWMVMFPEGTRIAPGRKGKYKSGGARLAARTGALVVPIAHNAGECWPRRAFVKRPGLITVSIGPPIDPQGLTADEINRRVEDWIEAEMRQLNPERYPDTRGAERAAG</sequence>
<protein>
    <submittedName>
        <fullName evidence="6">1-acyl-sn-glycerol-3-phosphate acyltransferase</fullName>
    </submittedName>
</protein>
<dbReference type="OrthoDB" id="9812274at2"/>
<evidence type="ECO:0000256" key="2">
    <source>
        <dbReference type="ARBA" id="ARBA00022679"/>
    </source>
</evidence>
<organism evidence="6 7">
    <name type="scientific">Pigmentiphaga kullae</name>
    <dbReference type="NCBI Taxonomy" id="151784"/>
    <lineage>
        <taxon>Bacteria</taxon>
        <taxon>Pseudomonadati</taxon>
        <taxon>Pseudomonadota</taxon>
        <taxon>Betaproteobacteria</taxon>
        <taxon>Burkholderiales</taxon>
        <taxon>Alcaligenaceae</taxon>
        <taxon>Pigmentiphaga</taxon>
    </lineage>
</organism>
<dbReference type="InterPro" id="IPR002123">
    <property type="entry name" value="Plipid/glycerol_acylTrfase"/>
</dbReference>
<keyword evidence="4" id="KW-0472">Membrane</keyword>
<dbReference type="CDD" id="cd07989">
    <property type="entry name" value="LPLAT_AGPAT-like"/>
    <property type="match status" value="1"/>
</dbReference>
<dbReference type="SUPFAM" id="SSF69593">
    <property type="entry name" value="Glycerol-3-phosphate (1)-acyltransferase"/>
    <property type="match status" value="1"/>
</dbReference>
<comment type="caution">
    <text evidence="6">The sequence shown here is derived from an EMBL/GenBank/DDBJ whole genome shotgun (WGS) entry which is preliminary data.</text>
</comment>
<keyword evidence="7" id="KW-1185">Reference proteome</keyword>
<gene>
    <name evidence="6" type="ORF">EV675_4868</name>
</gene>
<feature type="domain" description="Phospholipid/glycerol acyltransferase" evidence="5">
    <location>
        <begin position="71"/>
        <end position="186"/>
    </location>
</feature>
<dbReference type="Proteomes" id="UP000292445">
    <property type="component" value="Unassembled WGS sequence"/>
</dbReference>
<dbReference type="GO" id="GO:0003841">
    <property type="term" value="F:1-acylglycerol-3-phosphate O-acyltransferase activity"/>
    <property type="evidence" value="ECO:0007669"/>
    <property type="project" value="TreeGrafter"/>
</dbReference>
<dbReference type="SMART" id="SM00563">
    <property type="entry name" value="PlsC"/>
    <property type="match status" value="1"/>
</dbReference>
<dbReference type="GO" id="GO:0006654">
    <property type="term" value="P:phosphatidic acid biosynthetic process"/>
    <property type="evidence" value="ECO:0007669"/>
    <property type="project" value="TreeGrafter"/>
</dbReference>
<keyword evidence="2 6" id="KW-0808">Transferase</keyword>
<comment type="pathway">
    <text evidence="1">Lipid metabolism.</text>
</comment>
<accession>A0A4Q7N818</accession>
<dbReference type="PANTHER" id="PTHR10434">
    <property type="entry name" value="1-ACYL-SN-GLYCEROL-3-PHOSPHATE ACYLTRANSFERASE"/>
    <property type="match status" value="1"/>
</dbReference>
<reference evidence="6 7" key="1">
    <citation type="submission" date="2019-02" db="EMBL/GenBank/DDBJ databases">
        <title>Genomic Encyclopedia of Type Strains, Phase IV (KMG-IV): sequencing the most valuable type-strain genomes for metagenomic binning, comparative biology and taxonomic classification.</title>
        <authorList>
            <person name="Goeker M."/>
        </authorList>
    </citation>
    <scope>NUCLEOTIDE SEQUENCE [LARGE SCALE GENOMIC DNA]</scope>
    <source>
        <strain evidence="6 7">K24</strain>
    </source>
</reference>
<proteinExistence type="predicted"/>
<evidence type="ECO:0000259" key="5">
    <source>
        <dbReference type="SMART" id="SM00563"/>
    </source>
</evidence>
<keyword evidence="4" id="KW-1133">Transmembrane helix</keyword>
<evidence type="ECO:0000313" key="7">
    <source>
        <dbReference type="Proteomes" id="UP000292445"/>
    </source>
</evidence>
<keyword evidence="4" id="KW-0812">Transmembrane</keyword>
<evidence type="ECO:0000256" key="1">
    <source>
        <dbReference type="ARBA" id="ARBA00005189"/>
    </source>
</evidence>
<dbReference type="Pfam" id="PF01553">
    <property type="entry name" value="Acyltransferase"/>
    <property type="match status" value="1"/>
</dbReference>
<feature type="transmembrane region" description="Helical" evidence="4">
    <location>
        <begin position="7"/>
        <end position="28"/>
    </location>
</feature>
<evidence type="ECO:0000313" key="6">
    <source>
        <dbReference type="EMBL" id="RZS78225.1"/>
    </source>
</evidence>
<evidence type="ECO:0000256" key="3">
    <source>
        <dbReference type="ARBA" id="ARBA00023315"/>
    </source>
</evidence>
<dbReference type="PANTHER" id="PTHR10434:SF40">
    <property type="entry name" value="1-ACYL-SN-GLYCEROL-3-PHOSPHATE ACYLTRANSFERASE"/>
    <property type="match status" value="1"/>
</dbReference>